<keyword evidence="2" id="KW-0238">DNA-binding</keyword>
<evidence type="ECO:0000313" key="6">
    <source>
        <dbReference type="Proteomes" id="UP000253383"/>
    </source>
</evidence>
<feature type="domain" description="Tyr recombinase" evidence="4">
    <location>
        <begin position="214"/>
        <end position="399"/>
    </location>
</feature>
<accession>A0A368JJ21</accession>
<dbReference type="InterPro" id="IPR035386">
    <property type="entry name" value="Arm-DNA-bind_5"/>
</dbReference>
<evidence type="ECO:0000256" key="2">
    <source>
        <dbReference type="ARBA" id="ARBA00023125"/>
    </source>
</evidence>
<dbReference type="Gene3D" id="1.10.150.130">
    <property type="match status" value="1"/>
</dbReference>
<dbReference type="Pfam" id="PF00589">
    <property type="entry name" value="Phage_integrase"/>
    <property type="match status" value="1"/>
</dbReference>
<dbReference type="InterPro" id="IPR050090">
    <property type="entry name" value="Tyrosine_recombinase_XerCD"/>
</dbReference>
<dbReference type="AlphaFoldDB" id="A0A368JJ21"/>
<gene>
    <name evidence="5" type="ORF">DUE52_20720</name>
</gene>
<evidence type="ECO:0000313" key="5">
    <source>
        <dbReference type="EMBL" id="RCR67532.1"/>
    </source>
</evidence>
<comment type="caution">
    <text evidence="5">The sequence shown here is derived from an EMBL/GenBank/DDBJ whole genome shotgun (WGS) entry which is preliminary data.</text>
</comment>
<dbReference type="GO" id="GO:0003677">
    <property type="term" value="F:DNA binding"/>
    <property type="evidence" value="ECO:0007669"/>
    <property type="project" value="UniProtKB-KW"/>
</dbReference>
<dbReference type="RefSeq" id="WP_114407964.1">
    <property type="nucleotide sequence ID" value="NZ_QOWE01000018.1"/>
</dbReference>
<dbReference type="InterPro" id="IPR011010">
    <property type="entry name" value="DNA_brk_join_enz"/>
</dbReference>
<comment type="similarity">
    <text evidence="1">Belongs to the 'phage' integrase family.</text>
</comment>
<dbReference type="Proteomes" id="UP000253383">
    <property type="component" value="Unassembled WGS sequence"/>
</dbReference>
<dbReference type="Gene3D" id="1.10.443.10">
    <property type="entry name" value="Intergrase catalytic core"/>
    <property type="match status" value="1"/>
</dbReference>
<dbReference type="PANTHER" id="PTHR30349">
    <property type="entry name" value="PHAGE INTEGRASE-RELATED"/>
    <property type="match status" value="1"/>
</dbReference>
<dbReference type="GO" id="GO:0015074">
    <property type="term" value="P:DNA integration"/>
    <property type="evidence" value="ECO:0007669"/>
    <property type="project" value="InterPro"/>
</dbReference>
<evidence type="ECO:0000259" key="4">
    <source>
        <dbReference type="PROSITE" id="PS51898"/>
    </source>
</evidence>
<dbReference type="InterPro" id="IPR002104">
    <property type="entry name" value="Integrase_catalytic"/>
</dbReference>
<dbReference type="InterPro" id="IPR013762">
    <property type="entry name" value="Integrase-like_cat_sf"/>
</dbReference>
<name>A0A368JJ21_9BACT</name>
<dbReference type="Pfam" id="PF13102">
    <property type="entry name" value="Phage_int_SAM_5"/>
    <property type="match status" value="1"/>
</dbReference>
<proteinExistence type="inferred from homology"/>
<evidence type="ECO:0000256" key="1">
    <source>
        <dbReference type="ARBA" id="ARBA00008857"/>
    </source>
</evidence>
<dbReference type="PROSITE" id="PS51898">
    <property type="entry name" value="TYR_RECOMBINASE"/>
    <property type="match status" value="1"/>
</dbReference>
<evidence type="ECO:0000256" key="3">
    <source>
        <dbReference type="ARBA" id="ARBA00023172"/>
    </source>
</evidence>
<dbReference type="InterPro" id="IPR010998">
    <property type="entry name" value="Integrase_recombinase_N"/>
</dbReference>
<dbReference type="InterPro" id="IPR025269">
    <property type="entry name" value="SAM-like_dom"/>
</dbReference>
<dbReference type="Pfam" id="PF17293">
    <property type="entry name" value="Arm-DNA-bind_5"/>
    <property type="match status" value="1"/>
</dbReference>
<dbReference type="SUPFAM" id="SSF56349">
    <property type="entry name" value="DNA breaking-rejoining enzymes"/>
    <property type="match status" value="1"/>
</dbReference>
<reference evidence="5 6" key="1">
    <citation type="submission" date="2018-07" db="EMBL/GenBank/DDBJ databases">
        <title>Genome analysis of Larkinella rosea.</title>
        <authorList>
            <person name="Zhou Z."/>
            <person name="Wang G."/>
        </authorList>
    </citation>
    <scope>NUCLEOTIDE SEQUENCE [LARGE SCALE GENOMIC DNA]</scope>
    <source>
        <strain evidence="6">zzj9</strain>
    </source>
</reference>
<dbReference type="EMBL" id="QOWE01000018">
    <property type="protein sequence ID" value="RCR67532.1"/>
    <property type="molecule type" value="Genomic_DNA"/>
</dbReference>
<dbReference type="OrthoDB" id="1094492at2"/>
<protein>
    <submittedName>
        <fullName evidence="5">Site-specific integrase</fullName>
    </submittedName>
</protein>
<keyword evidence="3" id="KW-0233">DNA recombination</keyword>
<organism evidence="5 6">
    <name type="scientific">Larkinella punicea</name>
    <dbReference type="NCBI Taxonomy" id="2315727"/>
    <lineage>
        <taxon>Bacteria</taxon>
        <taxon>Pseudomonadati</taxon>
        <taxon>Bacteroidota</taxon>
        <taxon>Cytophagia</taxon>
        <taxon>Cytophagales</taxon>
        <taxon>Spirosomataceae</taxon>
        <taxon>Larkinella</taxon>
    </lineage>
</organism>
<keyword evidence="6" id="KW-1185">Reference proteome</keyword>
<dbReference type="CDD" id="cd01185">
    <property type="entry name" value="INTN1_C_like"/>
    <property type="match status" value="1"/>
</dbReference>
<dbReference type="GO" id="GO:0006310">
    <property type="term" value="P:DNA recombination"/>
    <property type="evidence" value="ECO:0007669"/>
    <property type="project" value="UniProtKB-KW"/>
</dbReference>
<dbReference type="PANTHER" id="PTHR30349:SF64">
    <property type="entry name" value="PROPHAGE INTEGRASE INTD-RELATED"/>
    <property type="match status" value="1"/>
</dbReference>
<sequence>MNTNVVISLDTRRAKKDGTYPVIMRLGHNAQTTSIPIGISIAEKDWDEKKRVVKKTYTGVSSVTRLNNQIEKVKTDAMDIILKLHELDILQTLSIISLKDRITQKEAKDSFLQFASQCVDELIKAHRVGTARSYKGLISVLKEYRKGKDLLFKEVTYDFLAKFETNHKSKGNGTNGLAVYMRTIRAIYNKAIKSGVADKELYPFDDYKIKTAPTEKRALDGELLKKIIQLDIPTNHLCFNTRNYFVASYMMYGMNFADMAYLEKSSVENGRIRYRRRKTGKLYDIKITPQLESILVHYMYQNPESKFVFPILKRESPALREKDIQWARKRYNKKLKMLASLCGIGSNLTSYVSRHSFATQAMLHDIPLTAISTMLGHSSLKTTEIYLKGLPVNILDNYNERILEA</sequence>